<reference evidence="1" key="1">
    <citation type="submission" date="2022-10" db="EMBL/GenBank/DDBJ databases">
        <title>Tapping the CABI collections for fungal endophytes: first genome assemblies for Collariella, Neodidymelliopsis, Ascochyta clinopodiicola, Didymella pomorum, Didymosphaeria variabile, Neocosmospora piperis and Neocucurbitaria cava.</title>
        <authorList>
            <person name="Hill R."/>
        </authorList>
    </citation>
    <scope>NUCLEOTIDE SEQUENCE</scope>
    <source>
        <strain evidence="1">IMI 356815</strain>
    </source>
</reference>
<evidence type="ECO:0000313" key="2">
    <source>
        <dbReference type="Proteomes" id="UP001140513"/>
    </source>
</evidence>
<dbReference type="AlphaFoldDB" id="A0A9W8XUB6"/>
<sequence>MPPRNSKRRTIRRPAIFGRQSLIDPDHKAYNRVIRLEGQIATIIQIQRFLWRYKFSNREYIPIGTYSAFHEIIPPQFLEEVHICNHGRAIPIRDDAMLVEFEEKRQQRQTDAFLDAGRLVYFDLVEELIAKFLNQGNYLQSIPKDVREQEGFWAKIWWFQHLQEILQDDSVNLSKALLQGCQWFIDPEQWPTKSSGRSEYADMWKQLGAARQQSFLDDFTIDEGKLQAWVSSVSNQGFCSSLALSNRTRVVGGLAGALEGGQGKAEHQGTSSMMFRHKACAEPSFSATQMAANESGMWLRKAPACPRNSVGPLQKPRSKTWLLDDLRASDIRGAPREPLTVTIVVRAERVRGTVEEAIGPGRARRPIRTHDARWQEGVAYGAPLGITSCCSAL</sequence>
<dbReference type="RefSeq" id="XP_056075655.1">
    <property type="nucleotide sequence ID" value="XM_056208833.1"/>
</dbReference>
<accession>A0A9W8XUB6</accession>
<evidence type="ECO:0000313" key="1">
    <source>
        <dbReference type="EMBL" id="KAJ4359453.1"/>
    </source>
</evidence>
<keyword evidence="2" id="KW-1185">Reference proteome</keyword>
<gene>
    <name evidence="1" type="ORF">N0V89_000006</name>
</gene>
<proteinExistence type="predicted"/>
<protein>
    <submittedName>
        <fullName evidence="1">Uncharacterized protein</fullName>
    </submittedName>
</protein>
<name>A0A9W8XUB6_9PLEO</name>
<dbReference type="OrthoDB" id="8062037at2759"/>
<comment type="caution">
    <text evidence="1">The sequence shown here is derived from an EMBL/GenBank/DDBJ whole genome shotgun (WGS) entry which is preliminary data.</text>
</comment>
<dbReference type="Proteomes" id="UP001140513">
    <property type="component" value="Unassembled WGS sequence"/>
</dbReference>
<organism evidence="1 2">
    <name type="scientific">Didymosphaeria variabile</name>
    <dbReference type="NCBI Taxonomy" id="1932322"/>
    <lineage>
        <taxon>Eukaryota</taxon>
        <taxon>Fungi</taxon>
        <taxon>Dikarya</taxon>
        <taxon>Ascomycota</taxon>
        <taxon>Pezizomycotina</taxon>
        <taxon>Dothideomycetes</taxon>
        <taxon>Pleosporomycetidae</taxon>
        <taxon>Pleosporales</taxon>
        <taxon>Massarineae</taxon>
        <taxon>Didymosphaeriaceae</taxon>
        <taxon>Didymosphaeria</taxon>
    </lineage>
</organism>
<dbReference type="EMBL" id="JAPEUX010000001">
    <property type="protein sequence ID" value="KAJ4359453.1"/>
    <property type="molecule type" value="Genomic_DNA"/>
</dbReference>
<dbReference type="GeneID" id="80903536"/>